<organism evidence="1 2">
    <name type="scientific">Cardamine amara subsp. amara</name>
    <dbReference type="NCBI Taxonomy" id="228776"/>
    <lineage>
        <taxon>Eukaryota</taxon>
        <taxon>Viridiplantae</taxon>
        <taxon>Streptophyta</taxon>
        <taxon>Embryophyta</taxon>
        <taxon>Tracheophyta</taxon>
        <taxon>Spermatophyta</taxon>
        <taxon>Magnoliopsida</taxon>
        <taxon>eudicotyledons</taxon>
        <taxon>Gunneridae</taxon>
        <taxon>Pentapetalae</taxon>
        <taxon>rosids</taxon>
        <taxon>malvids</taxon>
        <taxon>Brassicales</taxon>
        <taxon>Brassicaceae</taxon>
        <taxon>Cardamineae</taxon>
        <taxon>Cardamine</taxon>
    </lineage>
</organism>
<evidence type="ECO:0000313" key="2">
    <source>
        <dbReference type="Proteomes" id="UP001558713"/>
    </source>
</evidence>
<proteinExistence type="predicted"/>
<gene>
    <name evidence="1" type="ORF">V5N11_028865</name>
</gene>
<accession>A0ABD1BNI7</accession>
<reference evidence="1 2" key="1">
    <citation type="submission" date="2024-04" db="EMBL/GenBank/DDBJ databases">
        <title>Genome assembly C_amara_ONT_v2.</title>
        <authorList>
            <person name="Yant L."/>
            <person name="Moore C."/>
            <person name="Slenker M."/>
        </authorList>
    </citation>
    <scope>NUCLEOTIDE SEQUENCE [LARGE SCALE GENOMIC DNA]</scope>
    <source>
        <tissue evidence="1">Leaf</tissue>
    </source>
</reference>
<evidence type="ECO:0000313" key="1">
    <source>
        <dbReference type="EMBL" id="KAL1218725.1"/>
    </source>
</evidence>
<dbReference type="AlphaFoldDB" id="A0ABD1BNI7"/>
<protein>
    <submittedName>
        <fullName evidence="1">Protein ALP1-like</fullName>
    </submittedName>
</protein>
<keyword evidence="2" id="KW-1185">Reference proteome</keyword>
<sequence>MHWKWKNCPTAWGGQYAGRSGSPTIILEAVVDYDLWIWHAYFGLPGSNNDINVLEASHLFSNLVEGIAPPANYVINGKSYDMGYYLADGIYPKWATLVQTIHDPRGPKKKLFAMKQESCRKDVERAFGVLQSRFAIVAGPARLWSKTVLHDIMTTCIIMHNMIIEDERDLDAPVEEQTEFSTSEVGLTGDEDARFQAFLARHRKIKNREAHIELRNALIEHLWSTYSQSEN</sequence>
<dbReference type="EMBL" id="JBANAX010000201">
    <property type="protein sequence ID" value="KAL1218725.1"/>
    <property type="molecule type" value="Genomic_DNA"/>
</dbReference>
<comment type="caution">
    <text evidence="1">The sequence shown here is derived from an EMBL/GenBank/DDBJ whole genome shotgun (WGS) entry which is preliminary data.</text>
</comment>
<dbReference type="InterPro" id="IPR006912">
    <property type="entry name" value="Harbinger_derived_prot"/>
</dbReference>
<dbReference type="PANTHER" id="PTHR47150:SF7">
    <property type="entry name" value="NUCLEASE"/>
    <property type="match status" value="1"/>
</dbReference>
<dbReference type="PANTHER" id="PTHR47150">
    <property type="entry name" value="OS12G0169200 PROTEIN"/>
    <property type="match status" value="1"/>
</dbReference>
<name>A0ABD1BNI7_CARAN</name>
<dbReference type="Pfam" id="PF04827">
    <property type="entry name" value="Plant_tran"/>
    <property type="match status" value="1"/>
</dbReference>
<dbReference type="Proteomes" id="UP001558713">
    <property type="component" value="Unassembled WGS sequence"/>
</dbReference>